<dbReference type="SUPFAM" id="SSF81767">
    <property type="entry name" value="Pre-protein crosslinking domain of SecA"/>
    <property type="match status" value="1"/>
</dbReference>
<dbReference type="CDD" id="cd18803">
    <property type="entry name" value="SF2_C_secA"/>
    <property type="match status" value="1"/>
</dbReference>
<feature type="domain" description="Helicase ATP-binding" evidence="11">
    <location>
        <begin position="79"/>
        <end position="237"/>
    </location>
</feature>
<dbReference type="PROSITE" id="PS51192">
    <property type="entry name" value="HELICASE_ATP_BIND_1"/>
    <property type="match status" value="1"/>
</dbReference>
<dbReference type="InterPro" id="IPR036670">
    <property type="entry name" value="SecA_X-link_sf"/>
</dbReference>
<dbReference type="GO" id="GO:0065002">
    <property type="term" value="P:intracellular protein transmembrane transport"/>
    <property type="evidence" value="ECO:0007669"/>
    <property type="project" value="UniProtKB-UniRule"/>
</dbReference>
<dbReference type="GO" id="GO:0005886">
    <property type="term" value="C:plasma membrane"/>
    <property type="evidence" value="ECO:0007669"/>
    <property type="project" value="UniProtKB-SubCell"/>
</dbReference>
<evidence type="ECO:0000313" key="13">
    <source>
        <dbReference type="EMBL" id="QEI59591.1"/>
    </source>
</evidence>
<evidence type="ECO:0000256" key="4">
    <source>
        <dbReference type="ARBA" id="ARBA00022741"/>
    </source>
</evidence>
<dbReference type="InterPro" id="IPR011116">
    <property type="entry name" value="SecA_Wing/Scaffold"/>
</dbReference>
<keyword evidence="8 10" id="KW-0811">Translocation</keyword>
<dbReference type="Pfam" id="PF07517">
    <property type="entry name" value="SecA_DEAD"/>
    <property type="match status" value="1"/>
</dbReference>
<comment type="catalytic activity">
    <reaction evidence="10">
        <text>ATP + H2O + cellular proteinSide 1 = ADP + phosphate + cellular proteinSide 2.</text>
        <dbReference type="EC" id="7.4.2.8"/>
    </reaction>
</comment>
<dbReference type="GO" id="GO:0005737">
    <property type="term" value="C:cytoplasm"/>
    <property type="evidence" value="ECO:0007669"/>
    <property type="project" value="UniProtKB-SubCell"/>
</dbReference>
<feature type="binding site" evidence="10">
    <location>
        <position position="483"/>
    </location>
    <ligand>
        <name>ATP</name>
        <dbReference type="ChEBI" id="CHEBI:30616"/>
    </ligand>
</feature>
<keyword evidence="3 10" id="KW-0813">Transport</keyword>
<evidence type="ECO:0000256" key="8">
    <source>
        <dbReference type="ARBA" id="ARBA00023010"/>
    </source>
</evidence>
<name>A0A5C0F3Q5_NITAL</name>
<keyword evidence="10" id="KW-0963">Cytoplasm</keyword>
<dbReference type="GO" id="GO:0017038">
    <property type="term" value="P:protein import"/>
    <property type="evidence" value="ECO:0007669"/>
    <property type="project" value="InterPro"/>
</dbReference>
<dbReference type="Pfam" id="PF21090">
    <property type="entry name" value="P-loop_SecA"/>
    <property type="match status" value="1"/>
</dbReference>
<dbReference type="PROSITE" id="PS01312">
    <property type="entry name" value="SECA"/>
    <property type="match status" value="1"/>
</dbReference>
<dbReference type="Gene3D" id="1.10.3060.10">
    <property type="entry name" value="Helical scaffold and wing domains of SecA"/>
    <property type="match status" value="1"/>
</dbReference>
<keyword evidence="10" id="KW-1003">Cell membrane</keyword>
<dbReference type="InterPro" id="IPR020937">
    <property type="entry name" value="SecA_CS"/>
</dbReference>
<dbReference type="InterPro" id="IPR044722">
    <property type="entry name" value="SecA_SF2_C"/>
</dbReference>
<evidence type="ECO:0000256" key="1">
    <source>
        <dbReference type="ARBA" id="ARBA00004170"/>
    </source>
</evidence>
<evidence type="ECO:0000259" key="11">
    <source>
        <dbReference type="PROSITE" id="PS51192"/>
    </source>
</evidence>
<proteinExistence type="inferred from homology"/>
<dbReference type="InterPro" id="IPR014001">
    <property type="entry name" value="Helicase_ATP-bd"/>
</dbReference>
<dbReference type="GO" id="GO:0006605">
    <property type="term" value="P:protein targeting"/>
    <property type="evidence" value="ECO:0007669"/>
    <property type="project" value="UniProtKB-UniRule"/>
</dbReference>
<comment type="subcellular location">
    <subcellularLocation>
        <location evidence="10">Cell membrane</location>
        <topology evidence="10">Peripheral membrane protein</topology>
        <orientation evidence="10">Cytoplasmic side</orientation>
    </subcellularLocation>
    <subcellularLocation>
        <location evidence="10">Cytoplasm</location>
    </subcellularLocation>
    <subcellularLocation>
        <location evidence="1">Membrane</location>
        <topology evidence="1">Peripheral membrane protein</topology>
    </subcellularLocation>
    <text evidence="10">Distribution is 50-50.</text>
</comment>
<comment type="similarity">
    <text evidence="2 10">Belongs to the SecA family.</text>
</comment>
<evidence type="ECO:0000256" key="10">
    <source>
        <dbReference type="HAMAP-Rule" id="MF_01382"/>
    </source>
</evidence>
<dbReference type="SMART" id="SM00958">
    <property type="entry name" value="SecA_PP_bind"/>
    <property type="match status" value="1"/>
</dbReference>
<protein>
    <recommendedName>
        <fullName evidence="10">Protein translocase subunit SecA</fullName>
        <ecNumber evidence="10">7.4.2.8</ecNumber>
    </recommendedName>
</protein>
<dbReference type="Gene3D" id="3.40.50.300">
    <property type="entry name" value="P-loop containing nucleotide triphosphate hydrolases"/>
    <property type="match status" value="2"/>
</dbReference>
<dbReference type="InterPro" id="IPR014018">
    <property type="entry name" value="SecA_motor_DEAD"/>
</dbReference>
<dbReference type="SUPFAM" id="SSF81886">
    <property type="entry name" value="Helical scaffold and wing domains of SecA"/>
    <property type="match status" value="1"/>
</dbReference>
<keyword evidence="9 10" id="KW-0472">Membrane</keyword>
<evidence type="ECO:0000256" key="7">
    <source>
        <dbReference type="ARBA" id="ARBA00022967"/>
    </source>
</evidence>
<keyword evidence="4 10" id="KW-0547">Nucleotide-binding</keyword>
<dbReference type="GO" id="GO:0008564">
    <property type="term" value="F:protein-exporting ATPase activity"/>
    <property type="evidence" value="ECO:0007669"/>
    <property type="project" value="UniProtKB-EC"/>
</dbReference>
<accession>A0A5C0F3Q5</accession>
<dbReference type="InterPro" id="IPR000185">
    <property type="entry name" value="SecA"/>
</dbReference>
<dbReference type="GeneID" id="41826848"/>
<organism evidence="13">
    <name type="scientific">Nitzschia alba</name>
    <name type="common">Marine diatom</name>
    <dbReference type="NCBI Taxonomy" id="2858"/>
    <lineage>
        <taxon>Eukaryota</taxon>
        <taxon>Sar</taxon>
        <taxon>Stramenopiles</taxon>
        <taxon>Ochrophyta</taxon>
        <taxon>Bacillariophyta</taxon>
        <taxon>Bacillariophyceae</taxon>
        <taxon>Bacillariophycidae</taxon>
        <taxon>Bacillariales</taxon>
        <taxon>Bacillariaceae</taxon>
        <taxon>Nitzschia</taxon>
    </lineage>
</organism>
<evidence type="ECO:0000256" key="6">
    <source>
        <dbReference type="ARBA" id="ARBA00022927"/>
    </source>
</evidence>
<feature type="domain" description="SecA family profile" evidence="12">
    <location>
        <begin position="1"/>
        <end position="654"/>
    </location>
</feature>
<keyword evidence="7 10" id="KW-1278">Translocase</keyword>
<dbReference type="EC" id="7.4.2.8" evidence="10"/>
<evidence type="ECO:0000256" key="5">
    <source>
        <dbReference type="ARBA" id="ARBA00022840"/>
    </source>
</evidence>
<dbReference type="EMBL" id="MN065498">
    <property type="protein sequence ID" value="QEI59591.1"/>
    <property type="molecule type" value="Genomic_DNA"/>
</dbReference>
<evidence type="ECO:0000256" key="2">
    <source>
        <dbReference type="ARBA" id="ARBA00007650"/>
    </source>
</evidence>
<reference evidence="13" key="1">
    <citation type="submission" date="2019-06" db="EMBL/GenBank/DDBJ databases">
        <authorList>
            <person name="Grosvenor D.A."/>
            <person name="Keepers K.G."/>
            <person name="Pogoda C.S."/>
            <person name="Kane N.C."/>
            <person name="Kociolek J.P."/>
        </authorList>
    </citation>
    <scope>NUCLEOTIDE SEQUENCE</scope>
</reference>
<feature type="binding site" evidence="10">
    <location>
        <begin position="95"/>
        <end position="99"/>
    </location>
    <ligand>
        <name>ATP</name>
        <dbReference type="ChEBI" id="CHEBI:30616"/>
    </ligand>
</feature>
<dbReference type="PANTHER" id="PTHR30612:SF0">
    <property type="entry name" value="CHLOROPLAST PROTEIN-TRANSPORTING ATPASE"/>
    <property type="match status" value="1"/>
</dbReference>
<dbReference type="PROSITE" id="PS51196">
    <property type="entry name" value="SECA_MOTOR_DEAD"/>
    <property type="match status" value="1"/>
</dbReference>
<dbReference type="PRINTS" id="PR00906">
    <property type="entry name" value="SECA"/>
</dbReference>
<dbReference type="InterPro" id="IPR011130">
    <property type="entry name" value="SecA_preprotein_X-link_dom"/>
</dbReference>
<geneLocation type="plastid" evidence="13"/>
<comment type="function">
    <text evidence="10">Part of the Sec protein translocase complex. Interacts with the SecYEG preprotein conducting channel. Has a central role in coupling the hydrolysis of ATP to the transfer of proteins into and across the cell membrane, serving as an ATP-driven molecular motor driving the stepwise translocation of polypeptide chains across the membrane.</text>
</comment>
<dbReference type="RefSeq" id="YP_009695323.1">
    <property type="nucleotide sequence ID" value="NC_044785.1"/>
</dbReference>
<dbReference type="InterPro" id="IPR011115">
    <property type="entry name" value="SecA_DEAD"/>
</dbReference>
<evidence type="ECO:0000256" key="3">
    <source>
        <dbReference type="ARBA" id="ARBA00022448"/>
    </source>
</evidence>
<keyword evidence="6 10" id="KW-0653">Protein transport</keyword>
<comment type="subunit">
    <text evidence="10">Monomer and homodimer. Part of the essential Sec protein translocation apparatus which comprises SecA, SecYEG and auxiliary proteins SecDF. Other proteins may also be involved.</text>
</comment>
<dbReference type="CDD" id="cd17928">
    <property type="entry name" value="DEXDc_SecA"/>
    <property type="match status" value="1"/>
</dbReference>
<dbReference type="HAMAP" id="MF_01382">
    <property type="entry name" value="SecA"/>
    <property type="match status" value="1"/>
</dbReference>
<dbReference type="Pfam" id="PF01043">
    <property type="entry name" value="SecA_PP_bind"/>
    <property type="match status" value="1"/>
</dbReference>
<sequence>MIENNKIYKKFGNLVSQINDFENKLIDLSNNELKIKNLNLREQYKKTKNLELLIIESFALTREMTKRKLNLRHFNSQIIAGLALAYGYIIDMKTGEGKTLAAALAANYMFCKNIKTHLITTNDYLAKRDKRAMETVYEGLGIKTGLIQKNMSFSEKQLNYNADITYVTSTVLAFDHLEDTLTKKPNQILIKSLDFCIIDEIDSILIDEISTPLIISEPTEQTKTYFKKIYKVIKKLKPHIHYIINRLDKSCILTTNGIERAKKLLKVKKLYDRKTPWIEYLLNALKIEIFFQKDIDYIVQENKIKLIDEFTGRISEDKQLTYGLQQFIEIKENLNISSKSKTRTLSTFQNFFLQYTNLVGMTGTGKESEKEFQKIFNLSVLEIPKNMSSKRQDNPNLFYLTKTEMYNDVIKLIKQIHQKGQPILVGTRTIQISETIAKLLTKNKLRYRLLNAKVENSESEIIALAGTRGAITIATNMAGRGTDIILGGNLKFYINQTFNDILNLARTTNNPDKKKIKEWFKQKKFLHLPEKFFDILMYLTKQKDFINISKEKLITLLNNSYPSYFYYLKKKLTIVLKNKHIYETQIIKDLGGLYVIGVEKNLSIRIDNQLRGRCSRQGDPGISQFFISLEDELVTEYLNEMSKKVFAYSIKKKSFKTLNYLLLTAQYAAEEKEYQQRQSQFDYNRVIDKQRQIFNNKRSKVLQNKIEKSIEDFLYKFINLKMVILKNKNMSDKDIIDWFQKTLQIKTPIRIKSLKNLKSTLINKVMLRYETILKDIIIATNYARYRDRNNDPYEKAEIEKVVILEIMDNWWSKQINLLESLKESVQWQSYIGIDPLNIYRQEAFYLFNSQKVESLEESVILGILAQEKID</sequence>
<keyword evidence="5 10" id="KW-0067">ATP-binding</keyword>
<feature type="binding site" evidence="10">
    <location>
        <position position="77"/>
    </location>
    <ligand>
        <name>ATP</name>
        <dbReference type="ChEBI" id="CHEBI:30616"/>
    </ligand>
</feature>
<dbReference type="AlphaFoldDB" id="A0A5C0F3Q5"/>
<dbReference type="Gene3D" id="3.90.1440.10">
    <property type="entry name" value="SecA, preprotein cross-linking domain"/>
    <property type="match status" value="1"/>
</dbReference>
<dbReference type="SMART" id="SM00957">
    <property type="entry name" value="SecA_DEAD"/>
    <property type="match status" value="1"/>
</dbReference>
<dbReference type="InterPro" id="IPR027417">
    <property type="entry name" value="P-loop_NTPase"/>
</dbReference>
<dbReference type="SUPFAM" id="SSF52540">
    <property type="entry name" value="P-loop containing nucleoside triphosphate hydrolases"/>
    <property type="match status" value="2"/>
</dbReference>
<dbReference type="GO" id="GO:0005524">
    <property type="term" value="F:ATP binding"/>
    <property type="evidence" value="ECO:0007669"/>
    <property type="project" value="UniProtKB-UniRule"/>
</dbReference>
<evidence type="ECO:0000256" key="9">
    <source>
        <dbReference type="ARBA" id="ARBA00023136"/>
    </source>
</evidence>
<evidence type="ECO:0000259" key="12">
    <source>
        <dbReference type="PROSITE" id="PS51196"/>
    </source>
</evidence>
<dbReference type="Pfam" id="PF07516">
    <property type="entry name" value="SecA_SW"/>
    <property type="match status" value="1"/>
</dbReference>
<dbReference type="InterPro" id="IPR036266">
    <property type="entry name" value="SecA_Wing/Scaffold_sf"/>
</dbReference>
<dbReference type="PANTHER" id="PTHR30612">
    <property type="entry name" value="SECA INNER MEMBRANE COMPONENT OF SEC PROTEIN SECRETION SYSTEM"/>
    <property type="match status" value="1"/>
</dbReference>
<keyword evidence="13" id="KW-0934">Plastid</keyword>
<gene>
    <name evidence="10 13" type="primary">secA</name>
</gene>